<evidence type="ECO:0000259" key="1">
    <source>
        <dbReference type="SMART" id="SM00873"/>
    </source>
</evidence>
<dbReference type="Proteomes" id="UP000027730">
    <property type="component" value="Unassembled WGS sequence"/>
</dbReference>
<protein>
    <submittedName>
        <fullName evidence="2">B3/B4 tRNA-binding domain-containing protein</fullName>
    </submittedName>
</protein>
<dbReference type="AlphaFoldDB" id="A0A074XTS3"/>
<dbReference type="Gene3D" id="3.50.40.10">
    <property type="entry name" value="Phenylalanyl-trna Synthetase, Chain B, domain 3"/>
    <property type="match status" value="1"/>
</dbReference>
<evidence type="ECO:0000313" key="3">
    <source>
        <dbReference type="Proteomes" id="UP000027730"/>
    </source>
</evidence>
<organism evidence="2 3">
    <name type="scientific">Aureobasidium namibiae CBS 147.97</name>
    <dbReference type="NCBI Taxonomy" id="1043004"/>
    <lineage>
        <taxon>Eukaryota</taxon>
        <taxon>Fungi</taxon>
        <taxon>Dikarya</taxon>
        <taxon>Ascomycota</taxon>
        <taxon>Pezizomycotina</taxon>
        <taxon>Dothideomycetes</taxon>
        <taxon>Dothideomycetidae</taxon>
        <taxon>Dothideales</taxon>
        <taxon>Saccotheciaceae</taxon>
        <taxon>Aureobasidium</taxon>
    </lineage>
</organism>
<dbReference type="SMART" id="SM00873">
    <property type="entry name" value="B3_4"/>
    <property type="match status" value="1"/>
</dbReference>
<dbReference type="RefSeq" id="XP_013432268.1">
    <property type="nucleotide sequence ID" value="XM_013576814.1"/>
</dbReference>
<dbReference type="OrthoDB" id="5587917at2759"/>
<dbReference type="EMBL" id="KL584702">
    <property type="protein sequence ID" value="KEQ77981.1"/>
    <property type="molecule type" value="Genomic_DNA"/>
</dbReference>
<dbReference type="GeneID" id="25414533"/>
<dbReference type="GO" id="GO:0004826">
    <property type="term" value="F:phenylalanine-tRNA ligase activity"/>
    <property type="evidence" value="ECO:0007669"/>
    <property type="project" value="InterPro"/>
</dbReference>
<keyword evidence="3" id="KW-1185">Reference proteome</keyword>
<dbReference type="GO" id="GO:0003723">
    <property type="term" value="F:RNA binding"/>
    <property type="evidence" value="ECO:0007669"/>
    <property type="project" value="InterPro"/>
</dbReference>
<dbReference type="InterPro" id="IPR020825">
    <property type="entry name" value="Phe-tRNA_synthase-like_B3/B4"/>
</dbReference>
<dbReference type="Pfam" id="PF03483">
    <property type="entry name" value="B3_4"/>
    <property type="match status" value="1"/>
</dbReference>
<dbReference type="InterPro" id="IPR005146">
    <property type="entry name" value="B3/B4_tRNA-bd"/>
</dbReference>
<dbReference type="PANTHER" id="PTHR39209:SF2">
    <property type="entry name" value="CYTOPLASMIC PROTEIN"/>
    <property type="match status" value="1"/>
</dbReference>
<accession>A0A074XTS3</accession>
<gene>
    <name evidence="2" type="ORF">M436DRAFT_69137</name>
</gene>
<sequence>MRSIADLQKIVDGATVAKSVFDLRPDYLVLLIAVDGISPSASDSTSNALLTSAEATAKSRITPSCPVTEIPAIKAWRETYKSFGAKPKKYQSSIEALTRRAATEQGLPRINRLTDIYNAISVSHNICIGGEDLDAYVGVPRLLRATGDEKFETKNGDEKPEKGEVVWCDDAGVTCRNWNWRQCVRTGLRDDTRAAVFILDALEPVGRKEVEEAGRELMEKLKEGDEGLVVAMRCLGVEDGI</sequence>
<evidence type="ECO:0000313" key="2">
    <source>
        <dbReference type="EMBL" id="KEQ77981.1"/>
    </source>
</evidence>
<dbReference type="SUPFAM" id="SSF56037">
    <property type="entry name" value="PheT/TilS domain"/>
    <property type="match status" value="1"/>
</dbReference>
<proteinExistence type="predicted"/>
<feature type="domain" description="B3/B4 tRNA-binding" evidence="1">
    <location>
        <begin position="74"/>
        <end position="223"/>
    </location>
</feature>
<name>A0A074XTS3_9PEZI</name>
<dbReference type="PANTHER" id="PTHR39209">
    <property type="match status" value="1"/>
</dbReference>
<dbReference type="HOGENOM" id="CLU_076869_0_0_1"/>
<reference evidence="2 3" key="1">
    <citation type="journal article" date="2014" name="BMC Genomics">
        <title>Genome sequencing of four Aureobasidium pullulans varieties: biotechnological potential, stress tolerance, and description of new species.</title>
        <authorList>
            <person name="Gostin Ar C."/>
            <person name="Ohm R.A."/>
            <person name="Kogej T."/>
            <person name="Sonjak S."/>
            <person name="Turk M."/>
            <person name="Zajc J."/>
            <person name="Zalar P."/>
            <person name="Grube M."/>
            <person name="Sun H."/>
            <person name="Han J."/>
            <person name="Sharma A."/>
            <person name="Chiniquy J."/>
            <person name="Ngan C.Y."/>
            <person name="Lipzen A."/>
            <person name="Barry K."/>
            <person name="Grigoriev I.V."/>
            <person name="Gunde-Cimerman N."/>
        </authorList>
    </citation>
    <scope>NUCLEOTIDE SEQUENCE [LARGE SCALE GENOMIC DNA]</scope>
    <source>
        <strain evidence="2 3">CBS 147.97</strain>
    </source>
</reference>